<dbReference type="InterPro" id="IPR027417">
    <property type="entry name" value="P-loop_NTPase"/>
</dbReference>
<dbReference type="EMBL" id="QQAW01000001">
    <property type="protein sequence ID" value="RDI40660.1"/>
    <property type="molecule type" value="Genomic_DNA"/>
</dbReference>
<reference evidence="7 10" key="2">
    <citation type="submission" date="2020-04" db="EMBL/GenBank/DDBJ databases">
        <title>Description of novel Gluconacetobacter.</title>
        <authorList>
            <person name="Sombolestani A."/>
        </authorList>
    </citation>
    <scope>NUCLEOTIDE SEQUENCE [LARGE SCALE GENOMIC DNA]</scope>
    <source>
        <strain evidence="7 10">LMG 1382</strain>
    </source>
</reference>
<gene>
    <name evidence="7" type="primary">phnN</name>
    <name evidence="8" type="ORF">C7453_101458</name>
    <name evidence="7" type="ORF">HLH32_02265</name>
</gene>
<evidence type="ECO:0000256" key="3">
    <source>
        <dbReference type="ARBA" id="ARBA00012892"/>
    </source>
</evidence>
<dbReference type="Proteomes" id="UP000254958">
    <property type="component" value="Unassembled WGS sequence"/>
</dbReference>
<dbReference type="Proteomes" id="UP000562982">
    <property type="component" value="Unassembled WGS sequence"/>
</dbReference>
<dbReference type="GO" id="GO:0006015">
    <property type="term" value="P:5-phosphoribose 1-diphosphate biosynthetic process"/>
    <property type="evidence" value="ECO:0007669"/>
    <property type="project" value="UniProtKB-UniPathway"/>
</dbReference>
<comment type="pathway">
    <text evidence="2">Metabolic intermediate biosynthesis; 5-phospho-alpha-D-ribose 1-diphosphate biosynthesis; 5-phospho-alpha-D-ribose 1-diphosphate from D-ribose 5-phosphate (route II): step 3/3.</text>
</comment>
<evidence type="ECO:0000313" key="7">
    <source>
        <dbReference type="EMBL" id="MBB2185226.1"/>
    </source>
</evidence>
<name>A0A370GBS2_GLULI</name>
<dbReference type="GO" id="GO:0005524">
    <property type="term" value="F:ATP binding"/>
    <property type="evidence" value="ECO:0007669"/>
    <property type="project" value="UniProtKB-KW"/>
</dbReference>
<dbReference type="SUPFAM" id="SSF52540">
    <property type="entry name" value="P-loop containing nucleoside triphosphate hydrolases"/>
    <property type="match status" value="1"/>
</dbReference>
<proteinExistence type="predicted"/>
<evidence type="ECO:0000256" key="6">
    <source>
        <dbReference type="ARBA" id="ARBA00022840"/>
    </source>
</evidence>
<evidence type="ECO:0000256" key="1">
    <source>
        <dbReference type="ARBA" id="ARBA00000373"/>
    </source>
</evidence>
<keyword evidence="4" id="KW-0808">Transferase</keyword>
<dbReference type="GO" id="GO:0033863">
    <property type="term" value="F:ribose 1,5-bisphosphate phosphokinase activity"/>
    <property type="evidence" value="ECO:0007669"/>
    <property type="project" value="UniProtKB-EC"/>
</dbReference>
<organism evidence="8 9">
    <name type="scientific">Gluconacetobacter liquefaciens</name>
    <name type="common">Acetobacter liquefaciens</name>
    <dbReference type="NCBI Taxonomy" id="89584"/>
    <lineage>
        <taxon>Bacteria</taxon>
        <taxon>Pseudomonadati</taxon>
        <taxon>Pseudomonadota</taxon>
        <taxon>Alphaproteobacteria</taxon>
        <taxon>Acetobacterales</taxon>
        <taxon>Acetobacteraceae</taxon>
        <taxon>Gluconacetobacter</taxon>
    </lineage>
</organism>
<sequence length="181" mass="19805">MRTGRLVLVTGPSGVGKDAVIGYARARLDGREDVLFPRRIITRPADATETPDTMDDARFDRAEADGHFLVAWRAHGLSYALPASMAQDIAQGRQLVANVSRGIVAELRARFPCCVVGIEADADLRRARLATRGRETAEAIDGRLKRAMPATCLPDISIRNEGELAEAGERLIALIEDWRRA</sequence>
<evidence type="ECO:0000256" key="4">
    <source>
        <dbReference type="ARBA" id="ARBA00022679"/>
    </source>
</evidence>
<dbReference type="InterPro" id="IPR012699">
    <property type="entry name" value="PhnN"/>
</dbReference>
<evidence type="ECO:0000313" key="9">
    <source>
        <dbReference type="Proteomes" id="UP000254958"/>
    </source>
</evidence>
<dbReference type="AlphaFoldDB" id="A0A370GBS2"/>
<dbReference type="RefSeq" id="WP_114725590.1">
    <property type="nucleotide sequence ID" value="NZ_BJMI01000004.1"/>
</dbReference>
<evidence type="ECO:0000256" key="2">
    <source>
        <dbReference type="ARBA" id="ARBA00005069"/>
    </source>
</evidence>
<dbReference type="OrthoDB" id="341217at2"/>
<dbReference type="NCBIfam" id="TIGR02322">
    <property type="entry name" value="phosphon_PhnN"/>
    <property type="match status" value="1"/>
</dbReference>
<comment type="caution">
    <text evidence="8">The sequence shown here is derived from an EMBL/GenBank/DDBJ whole genome shotgun (WGS) entry which is preliminary data.</text>
</comment>
<keyword evidence="8" id="KW-0418">Kinase</keyword>
<comment type="catalytic activity">
    <reaction evidence="1">
        <text>alpha-D-ribose 1,5-bisphosphate + ATP = 5-phospho-alpha-D-ribose 1-diphosphate + ADP</text>
        <dbReference type="Rhea" id="RHEA:20109"/>
        <dbReference type="ChEBI" id="CHEBI:30616"/>
        <dbReference type="ChEBI" id="CHEBI:58017"/>
        <dbReference type="ChEBI" id="CHEBI:68688"/>
        <dbReference type="ChEBI" id="CHEBI:456216"/>
        <dbReference type="EC" id="2.7.4.23"/>
    </reaction>
</comment>
<evidence type="ECO:0000256" key="5">
    <source>
        <dbReference type="ARBA" id="ARBA00022741"/>
    </source>
</evidence>
<dbReference type="UniPathway" id="UPA00087">
    <property type="reaction ID" value="UER00175"/>
</dbReference>
<accession>A0A370GBS2</accession>
<dbReference type="EC" id="2.7.4.23" evidence="3"/>
<protein>
    <recommendedName>
        <fullName evidence="3">ribose 1,5-bisphosphate phosphokinase</fullName>
        <ecNumber evidence="3">2.7.4.23</ecNumber>
    </recommendedName>
</protein>
<dbReference type="EMBL" id="JABEQI010000001">
    <property type="protein sequence ID" value="MBB2185226.1"/>
    <property type="molecule type" value="Genomic_DNA"/>
</dbReference>
<keyword evidence="9" id="KW-1185">Reference proteome</keyword>
<keyword evidence="5" id="KW-0547">Nucleotide-binding</keyword>
<reference evidence="8 9" key="1">
    <citation type="submission" date="2018-07" db="EMBL/GenBank/DDBJ databases">
        <title>Genomic Encyclopedia of Type Strains, Phase IV (KMG-IV): sequencing the most valuable type-strain genomes for metagenomic binning, comparative biology and taxonomic classification.</title>
        <authorList>
            <person name="Goeker M."/>
        </authorList>
    </citation>
    <scope>NUCLEOTIDE SEQUENCE [LARGE SCALE GENOMIC DNA]</scope>
    <source>
        <strain evidence="8 9">DSM 5603</strain>
    </source>
</reference>
<dbReference type="Gene3D" id="3.40.50.300">
    <property type="entry name" value="P-loop containing nucleotide triphosphate hydrolases"/>
    <property type="match status" value="1"/>
</dbReference>
<evidence type="ECO:0000313" key="8">
    <source>
        <dbReference type="EMBL" id="RDI40660.1"/>
    </source>
</evidence>
<evidence type="ECO:0000313" key="10">
    <source>
        <dbReference type="Proteomes" id="UP000562982"/>
    </source>
</evidence>
<keyword evidence="6" id="KW-0067">ATP-binding</keyword>